<reference evidence="4 5" key="1">
    <citation type="submission" date="2015-05" db="EMBL/GenBank/DDBJ databases">
        <title>Distinctive expansion of gene families associated with plant cell wall degradation and secondary metabolism in the genomes of grapevine trunk pathogens.</title>
        <authorList>
            <person name="Lawrence D.P."/>
            <person name="Travadon R."/>
            <person name="Rolshausen P.E."/>
            <person name="Baumgartner K."/>
        </authorList>
    </citation>
    <scope>NUCLEOTIDE SEQUENCE [LARGE SCALE GENOMIC DNA]</scope>
    <source>
        <strain evidence="4">DA912</strain>
    </source>
</reference>
<dbReference type="Gene3D" id="1.10.220.150">
    <property type="entry name" value="Arf GTPase activating protein"/>
    <property type="match status" value="1"/>
</dbReference>
<evidence type="ECO:0000313" key="5">
    <source>
        <dbReference type="Proteomes" id="UP000034680"/>
    </source>
</evidence>
<dbReference type="CDD" id="cd08204">
    <property type="entry name" value="ArfGap"/>
    <property type="match status" value="1"/>
</dbReference>
<evidence type="ECO:0000259" key="2">
    <source>
        <dbReference type="PROSITE" id="PS50030"/>
    </source>
</evidence>
<dbReference type="PANTHER" id="PTHR45705:SF7">
    <property type="entry name" value="ACTIVATING PROTEIN FOR ARF, PUTATIVE (AFU_ORTHOLOGUE AFUA_4G09120)-RELATED"/>
    <property type="match status" value="1"/>
</dbReference>
<organism evidence="4 5">
    <name type="scientific">Diaporthe ampelina</name>
    <dbReference type="NCBI Taxonomy" id="1214573"/>
    <lineage>
        <taxon>Eukaryota</taxon>
        <taxon>Fungi</taxon>
        <taxon>Dikarya</taxon>
        <taxon>Ascomycota</taxon>
        <taxon>Pezizomycotina</taxon>
        <taxon>Sordariomycetes</taxon>
        <taxon>Sordariomycetidae</taxon>
        <taxon>Diaporthales</taxon>
        <taxon>Diaporthaceae</taxon>
        <taxon>Diaporthe</taxon>
    </lineage>
</organism>
<protein>
    <submittedName>
        <fullName evidence="4">Putative uba ts-n domain-containing protein</fullName>
    </submittedName>
</protein>
<dbReference type="PANTHER" id="PTHR45705">
    <property type="entry name" value="FI20236P1"/>
    <property type="match status" value="1"/>
</dbReference>
<dbReference type="InterPro" id="IPR015940">
    <property type="entry name" value="UBA"/>
</dbReference>
<dbReference type="OrthoDB" id="10266696at2759"/>
<dbReference type="Gene3D" id="1.10.8.10">
    <property type="entry name" value="DNA helicase RuvA subunit, C-terminal domain"/>
    <property type="match status" value="1"/>
</dbReference>
<dbReference type="PROSITE" id="PS50115">
    <property type="entry name" value="ARFGAP"/>
    <property type="match status" value="1"/>
</dbReference>
<dbReference type="InterPro" id="IPR001164">
    <property type="entry name" value="ArfGAP_dom"/>
</dbReference>
<keyword evidence="1" id="KW-0479">Metal-binding</keyword>
<feature type="domain" description="UBA" evidence="2">
    <location>
        <begin position="133"/>
        <end position="177"/>
    </location>
</feature>
<comment type="caution">
    <text evidence="4">The sequence shown here is derived from an EMBL/GenBank/DDBJ whole genome shotgun (WGS) entry which is preliminary data.</text>
</comment>
<keyword evidence="1" id="KW-0862">Zinc</keyword>
<dbReference type="InterPro" id="IPR009060">
    <property type="entry name" value="UBA-like_sf"/>
</dbReference>
<dbReference type="AlphaFoldDB" id="A0A0G2HY42"/>
<dbReference type="PRINTS" id="PR00405">
    <property type="entry name" value="REVINTRACTNG"/>
</dbReference>
<dbReference type="EMBL" id="LCUC01000015">
    <property type="protein sequence ID" value="KKY39613.1"/>
    <property type="molecule type" value="Genomic_DNA"/>
</dbReference>
<dbReference type="GO" id="GO:0008270">
    <property type="term" value="F:zinc ion binding"/>
    <property type="evidence" value="ECO:0007669"/>
    <property type="project" value="UniProtKB-KW"/>
</dbReference>
<feature type="domain" description="Arf-GAP" evidence="3">
    <location>
        <begin position="15"/>
        <end position="89"/>
    </location>
</feature>
<dbReference type="SUPFAM" id="SSF46934">
    <property type="entry name" value="UBA-like"/>
    <property type="match status" value="1"/>
</dbReference>
<keyword evidence="1" id="KW-0863">Zinc-finger</keyword>
<dbReference type="SUPFAM" id="SSF57863">
    <property type="entry name" value="ArfGap/RecO-like zinc finger"/>
    <property type="match status" value="1"/>
</dbReference>
<evidence type="ECO:0000259" key="3">
    <source>
        <dbReference type="PROSITE" id="PS50115"/>
    </source>
</evidence>
<dbReference type="GO" id="GO:0005737">
    <property type="term" value="C:cytoplasm"/>
    <property type="evidence" value="ECO:0007669"/>
    <property type="project" value="TreeGrafter"/>
</dbReference>
<dbReference type="InterPro" id="IPR038508">
    <property type="entry name" value="ArfGAP_dom_sf"/>
</dbReference>
<gene>
    <name evidence="4" type="ORF">UCDDA912_g00393</name>
</gene>
<sequence length="221" mass="24197">MAGALSKRQQARNEKTLQDLVQNVPGNNQCADCQARNPGWASWSLGIFLCMRCASIHRKLGTHISKVKSLSMDGWSNEQVEVGNVSSNKLYNPDNKRPPIPVDADEADSAIERPESAHRPKVSKVFGASLGYDSDDDTHKKLAKLRELGFTDERKNEVVLKGVNGNLEKTIESLVRLEGRSPLASPVDEFPSVVRPPASAGRITGLTVSRAETARPIRTMP</sequence>
<evidence type="ECO:0000256" key="1">
    <source>
        <dbReference type="PROSITE-ProRule" id="PRU00288"/>
    </source>
</evidence>
<evidence type="ECO:0000313" key="4">
    <source>
        <dbReference type="EMBL" id="KKY39613.1"/>
    </source>
</evidence>
<name>A0A0G2HY42_9PEZI</name>
<dbReference type="PROSITE" id="PS50030">
    <property type="entry name" value="UBA"/>
    <property type="match status" value="1"/>
</dbReference>
<dbReference type="SMART" id="SM00105">
    <property type="entry name" value="ArfGap"/>
    <property type="match status" value="1"/>
</dbReference>
<accession>A0A0G2HY42</accession>
<dbReference type="Proteomes" id="UP000034680">
    <property type="component" value="Unassembled WGS sequence"/>
</dbReference>
<dbReference type="STRING" id="1214573.A0A0G2HY42"/>
<dbReference type="InterPro" id="IPR051718">
    <property type="entry name" value="ARF_GTPase-activating"/>
</dbReference>
<proteinExistence type="predicted"/>
<dbReference type="GO" id="GO:0005096">
    <property type="term" value="F:GTPase activator activity"/>
    <property type="evidence" value="ECO:0007669"/>
    <property type="project" value="InterPro"/>
</dbReference>
<dbReference type="InterPro" id="IPR037278">
    <property type="entry name" value="ARFGAP/RecO"/>
</dbReference>
<dbReference type="FunFam" id="1.10.220.150:FF:000026">
    <property type="entry name" value="GTPase activating protein for Arf, putative"/>
    <property type="match status" value="1"/>
</dbReference>
<dbReference type="Pfam" id="PF01412">
    <property type="entry name" value="ArfGap"/>
    <property type="match status" value="1"/>
</dbReference>
<keyword evidence="5" id="KW-1185">Reference proteome</keyword>
<reference evidence="4 5" key="2">
    <citation type="submission" date="2015-05" db="EMBL/GenBank/DDBJ databases">
        <authorList>
            <person name="Morales-Cruz A."/>
            <person name="Amrine K.C."/>
            <person name="Cantu D."/>
        </authorList>
    </citation>
    <scope>NUCLEOTIDE SEQUENCE [LARGE SCALE GENOMIC DNA]</scope>
    <source>
        <strain evidence="4">DA912</strain>
    </source>
</reference>